<dbReference type="SUPFAM" id="SSF54919">
    <property type="entry name" value="Nucleoside diphosphate kinase, NDK"/>
    <property type="match status" value="1"/>
</dbReference>
<organism evidence="1 2">
    <name type="scientific">Triparma laevis f. longispina</name>
    <dbReference type="NCBI Taxonomy" id="1714387"/>
    <lineage>
        <taxon>Eukaryota</taxon>
        <taxon>Sar</taxon>
        <taxon>Stramenopiles</taxon>
        <taxon>Ochrophyta</taxon>
        <taxon>Bolidophyceae</taxon>
        <taxon>Parmales</taxon>
        <taxon>Triparmaceae</taxon>
        <taxon>Triparma</taxon>
    </lineage>
</organism>
<keyword evidence="2" id="KW-1185">Reference proteome</keyword>
<dbReference type="EMBL" id="BRXW01000110">
    <property type="protein sequence ID" value="GMI07292.1"/>
    <property type="molecule type" value="Genomic_DNA"/>
</dbReference>
<gene>
    <name evidence="1" type="ORF">TrLO_g6103</name>
</gene>
<evidence type="ECO:0008006" key="3">
    <source>
        <dbReference type="Google" id="ProtNLM"/>
    </source>
</evidence>
<dbReference type="Gene3D" id="3.30.70.141">
    <property type="entry name" value="Nucleoside diphosphate kinase-like domain"/>
    <property type="match status" value="1"/>
</dbReference>
<dbReference type="AlphaFoldDB" id="A0A9W7CCE1"/>
<accession>A0A9W7CCE1</accession>
<proteinExistence type="predicted"/>
<evidence type="ECO:0000313" key="1">
    <source>
        <dbReference type="EMBL" id="GMI07292.1"/>
    </source>
</evidence>
<reference evidence="2" key="1">
    <citation type="journal article" date="2023" name="Commun. Biol.">
        <title>Genome analysis of Parmales, the sister group of diatoms, reveals the evolutionary specialization of diatoms from phago-mixotrophs to photoautotrophs.</title>
        <authorList>
            <person name="Ban H."/>
            <person name="Sato S."/>
            <person name="Yoshikawa S."/>
            <person name="Yamada K."/>
            <person name="Nakamura Y."/>
            <person name="Ichinomiya M."/>
            <person name="Sato N."/>
            <person name="Blanc-Mathieu R."/>
            <person name="Endo H."/>
            <person name="Kuwata A."/>
            <person name="Ogata H."/>
        </authorList>
    </citation>
    <scope>NUCLEOTIDE SEQUENCE [LARGE SCALE GENOMIC DNA]</scope>
    <source>
        <strain evidence="2">NIES 3700</strain>
    </source>
</reference>
<name>A0A9W7CCE1_9STRA</name>
<dbReference type="OrthoDB" id="2162449at2759"/>
<sequence>MGNGALTPPEDLNDDLKDRSNIALIFIKPHCSGIEKVRNFVKSQIEAKGLTILAEKGMSAEDIEEKGCIDKHYASIAKSAMVTLPGDISPPDDKKEAFKAAFGSTWEEALELGLIHNAKGACEKLGSMDGDNLVPLDGGALDKKWAGAEKKVKLGPGLYVGNIGDDEPLYVINGFYMAMREKYVTGDGIYYYVVGFDSEQISWAKFRGEIIGATNPEEAPEGSIRGQMLANWEGTDEEDSAGLDMDDKPDVGNNGVHASAGPIEGLKERTVWLGYEAIDDPFGEQLIAWTGGKAATIAPWLEDAEVEEAKNYGIKGKMFDLTEDKDTPWAIQFCNNLALA</sequence>
<dbReference type="InterPro" id="IPR036850">
    <property type="entry name" value="NDK-like_dom_sf"/>
</dbReference>
<protein>
    <recommendedName>
        <fullName evidence="3">Nucleoside-diphosphate kinase</fullName>
    </recommendedName>
</protein>
<evidence type="ECO:0000313" key="2">
    <source>
        <dbReference type="Proteomes" id="UP001165122"/>
    </source>
</evidence>
<comment type="caution">
    <text evidence="1">The sequence shown here is derived from an EMBL/GenBank/DDBJ whole genome shotgun (WGS) entry which is preliminary data.</text>
</comment>
<dbReference type="Proteomes" id="UP001165122">
    <property type="component" value="Unassembled WGS sequence"/>
</dbReference>